<reference evidence="2" key="1">
    <citation type="journal article" date="2023" name="Mol. Phylogenet. Evol.">
        <title>Genome-scale phylogeny and comparative genomics of the fungal order Sordariales.</title>
        <authorList>
            <person name="Hensen N."/>
            <person name="Bonometti L."/>
            <person name="Westerberg I."/>
            <person name="Brannstrom I.O."/>
            <person name="Guillou S."/>
            <person name="Cros-Aarteil S."/>
            <person name="Calhoun S."/>
            <person name="Haridas S."/>
            <person name="Kuo A."/>
            <person name="Mondo S."/>
            <person name="Pangilinan J."/>
            <person name="Riley R."/>
            <person name="LaButti K."/>
            <person name="Andreopoulos B."/>
            <person name="Lipzen A."/>
            <person name="Chen C."/>
            <person name="Yan M."/>
            <person name="Daum C."/>
            <person name="Ng V."/>
            <person name="Clum A."/>
            <person name="Steindorff A."/>
            <person name="Ohm R.A."/>
            <person name="Martin F."/>
            <person name="Silar P."/>
            <person name="Natvig D.O."/>
            <person name="Lalanne C."/>
            <person name="Gautier V."/>
            <person name="Ament-Velasquez S.L."/>
            <person name="Kruys A."/>
            <person name="Hutchinson M.I."/>
            <person name="Powell A.J."/>
            <person name="Barry K."/>
            <person name="Miller A.N."/>
            <person name="Grigoriev I.V."/>
            <person name="Debuchy R."/>
            <person name="Gladieux P."/>
            <person name="Hiltunen Thoren M."/>
            <person name="Johannesson H."/>
        </authorList>
    </citation>
    <scope>NUCLEOTIDE SEQUENCE</scope>
    <source>
        <strain evidence="2">CBS 955.72</strain>
    </source>
</reference>
<feature type="region of interest" description="Disordered" evidence="1">
    <location>
        <begin position="174"/>
        <end position="222"/>
    </location>
</feature>
<dbReference type="Proteomes" id="UP001275084">
    <property type="component" value="Unassembled WGS sequence"/>
</dbReference>
<proteinExistence type="predicted"/>
<keyword evidence="3" id="KW-1185">Reference proteome</keyword>
<name>A0AAJ0HUR4_9PEZI</name>
<sequence>MSFVSLLLSLAQPINHLIAHSTLEPFERGGAKTDTDHRLAQKNSIKSTAALNRKNHEFAVQLGLCKDYHKQQSRNLIRGAYQLYPRRPSKKATRKEGPATRQRCLPAPFRVSQAFSFRLTSPAILGQSRRTCPCKRRSSALQQKDRLPLASNLGQRKSASVHFKPSQTALARHFPASQRPSAKAPQRHPKRPCHGTANQLAGSRHQEQRNSSCLETYHHRQL</sequence>
<gene>
    <name evidence="2" type="ORF">B0T25DRAFT_30208</name>
</gene>
<dbReference type="EMBL" id="JAUIQD010000001">
    <property type="protein sequence ID" value="KAK3363096.1"/>
    <property type="molecule type" value="Genomic_DNA"/>
</dbReference>
<evidence type="ECO:0000313" key="2">
    <source>
        <dbReference type="EMBL" id="KAK3363096.1"/>
    </source>
</evidence>
<accession>A0AAJ0HUR4</accession>
<organism evidence="2 3">
    <name type="scientific">Lasiosphaeria hispida</name>
    <dbReference type="NCBI Taxonomy" id="260671"/>
    <lineage>
        <taxon>Eukaryota</taxon>
        <taxon>Fungi</taxon>
        <taxon>Dikarya</taxon>
        <taxon>Ascomycota</taxon>
        <taxon>Pezizomycotina</taxon>
        <taxon>Sordariomycetes</taxon>
        <taxon>Sordariomycetidae</taxon>
        <taxon>Sordariales</taxon>
        <taxon>Lasiosphaeriaceae</taxon>
        <taxon>Lasiosphaeria</taxon>
    </lineage>
</organism>
<evidence type="ECO:0000256" key="1">
    <source>
        <dbReference type="SAM" id="MobiDB-lite"/>
    </source>
</evidence>
<reference evidence="2" key="2">
    <citation type="submission" date="2023-06" db="EMBL/GenBank/DDBJ databases">
        <authorList>
            <consortium name="Lawrence Berkeley National Laboratory"/>
            <person name="Haridas S."/>
            <person name="Hensen N."/>
            <person name="Bonometti L."/>
            <person name="Westerberg I."/>
            <person name="Brannstrom I.O."/>
            <person name="Guillou S."/>
            <person name="Cros-Aarteil S."/>
            <person name="Calhoun S."/>
            <person name="Kuo A."/>
            <person name="Mondo S."/>
            <person name="Pangilinan J."/>
            <person name="Riley R."/>
            <person name="Labutti K."/>
            <person name="Andreopoulos B."/>
            <person name="Lipzen A."/>
            <person name="Chen C."/>
            <person name="Yanf M."/>
            <person name="Daum C."/>
            <person name="Ng V."/>
            <person name="Clum A."/>
            <person name="Steindorff A."/>
            <person name="Ohm R."/>
            <person name="Martin F."/>
            <person name="Silar P."/>
            <person name="Natvig D."/>
            <person name="Lalanne C."/>
            <person name="Gautier V."/>
            <person name="Ament-Velasquez S.L."/>
            <person name="Kruys A."/>
            <person name="Hutchinson M.I."/>
            <person name="Powell A.J."/>
            <person name="Barry K."/>
            <person name="Miller A.N."/>
            <person name="Grigoriev I.V."/>
            <person name="Debuchy R."/>
            <person name="Gladieux P."/>
            <person name="Thoren M.H."/>
            <person name="Johannesson H."/>
        </authorList>
    </citation>
    <scope>NUCLEOTIDE SEQUENCE</scope>
    <source>
        <strain evidence="2">CBS 955.72</strain>
    </source>
</reference>
<evidence type="ECO:0000313" key="3">
    <source>
        <dbReference type="Proteomes" id="UP001275084"/>
    </source>
</evidence>
<dbReference type="AlphaFoldDB" id="A0AAJ0HUR4"/>
<comment type="caution">
    <text evidence="2">The sequence shown here is derived from an EMBL/GenBank/DDBJ whole genome shotgun (WGS) entry which is preliminary data.</text>
</comment>
<protein>
    <submittedName>
        <fullName evidence="2">Uncharacterized protein</fullName>
    </submittedName>
</protein>